<keyword evidence="10" id="KW-1185">Reference proteome</keyword>
<evidence type="ECO:0000256" key="2">
    <source>
        <dbReference type="ARBA" id="ARBA00022723"/>
    </source>
</evidence>
<evidence type="ECO:0000313" key="10">
    <source>
        <dbReference type="Proteomes" id="UP000077266"/>
    </source>
</evidence>
<evidence type="ECO:0000313" key="8">
    <source>
        <dbReference type="EMBL" id="KZV79916.1"/>
    </source>
</evidence>
<keyword evidence="3" id="KW-0547">Nucleotide-binding</keyword>
<keyword evidence="7" id="KW-0812">Transmembrane</keyword>
<dbReference type="GO" id="GO:0005524">
    <property type="term" value="F:ATP binding"/>
    <property type="evidence" value="ECO:0007669"/>
    <property type="project" value="UniProtKB-KW"/>
</dbReference>
<evidence type="ECO:0000256" key="7">
    <source>
        <dbReference type="SAM" id="Phobius"/>
    </source>
</evidence>
<keyword evidence="2" id="KW-0479">Metal-binding</keyword>
<comment type="subcellular location">
    <subcellularLocation>
        <location evidence="1">Membrane</location>
        <topology evidence="1">Multi-pass membrane protein</topology>
    </subcellularLocation>
</comment>
<dbReference type="GO" id="GO:0019829">
    <property type="term" value="F:ATPase-coupled monoatomic cation transmembrane transporter activity"/>
    <property type="evidence" value="ECO:0007669"/>
    <property type="project" value="TreeGrafter"/>
</dbReference>
<keyword evidence="5" id="KW-0460">Magnesium</keyword>
<dbReference type="OrthoDB" id="48943at2759"/>
<evidence type="ECO:0000256" key="5">
    <source>
        <dbReference type="ARBA" id="ARBA00022842"/>
    </source>
</evidence>
<dbReference type="STRING" id="1314781.A0A165B6B5"/>
<dbReference type="GO" id="GO:0005789">
    <property type="term" value="C:endoplasmic reticulum membrane"/>
    <property type="evidence" value="ECO:0007669"/>
    <property type="project" value="TreeGrafter"/>
</dbReference>
<dbReference type="GO" id="GO:0015662">
    <property type="term" value="F:P-type ion transporter activity"/>
    <property type="evidence" value="ECO:0007669"/>
    <property type="project" value="TreeGrafter"/>
</dbReference>
<dbReference type="GO" id="GO:0006874">
    <property type="term" value="P:intracellular calcium ion homeostasis"/>
    <property type="evidence" value="ECO:0007669"/>
    <property type="project" value="TreeGrafter"/>
</dbReference>
<keyword evidence="7" id="KW-0472">Membrane</keyword>
<evidence type="ECO:0000256" key="3">
    <source>
        <dbReference type="ARBA" id="ARBA00022741"/>
    </source>
</evidence>
<dbReference type="EMBL" id="KV426474">
    <property type="protein sequence ID" value="KZV80521.1"/>
    <property type="molecule type" value="Genomic_DNA"/>
</dbReference>
<dbReference type="AlphaFoldDB" id="A0A165B6B5"/>
<gene>
    <name evidence="9" type="ORF">EXIGLDRAFT_412713</name>
    <name evidence="8" type="ORF">EXIGLDRAFT_444456</name>
</gene>
<dbReference type="Proteomes" id="UP000077266">
    <property type="component" value="Unassembled WGS sequence"/>
</dbReference>
<dbReference type="Gene3D" id="2.70.150.10">
    <property type="entry name" value="Calcium-transporting ATPase, cytoplasmic transduction domain A"/>
    <property type="match status" value="1"/>
</dbReference>
<feature type="transmembrane region" description="Helical" evidence="7">
    <location>
        <begin position="70"/>
        <end position="89"/>
    </location>
</feature>
<protein>
    <submittedName>
        <fullName evidence="8">Uncharacterized protein</fullName>
    </submittedName>
</protein>
<dbReference type="PANTHER" id="PTHR45630:SF7">
    <property type="entry name" value="ENDOPLASMIC RETICULUM TRANSMEMBRANE HELIX TRANSLOCASE"/>
    <property type="match status" value="1"/>
</dbReference>
<proteinExistence type="predicted"/>
<dbReference type="InterPro" id="IPR006544">
    <property type="entry name" value="P-type_TPase_V"/>
</dbReference>
<sequence length="305" mass="34375">MCILANPLHLPHALRAQALTGRPDIAQPLRLQHVRHSHPTFKALFAEHAVAPFFVFQVFCVGLWMLDEYWYYSLFTLFMLVVCTVVFQVRTASLGEHGACGVVHRERSAGLWESASGCARSCARREQRILYGPADASPSPLQRVKTLQEFRTMSVKPYPIQCLRDGKWTVVQTDELYPGDLVSVKYVTKPTFFVTCTLRVCPSSYLRTLRRVRICQVPRFTDAVYVGGGATGPRHDEALRIGGPEYCTCSCRPPVRWVLGARLLDLAAFRHCVASRFVASARSRLSLRRFVYMLLPPLVLTASPM</sequence>
<accession>A0A165B6B5</accession>
<keyword evidence="6" id="KW-1278">Translocase</keyword>
<evidence type="ECO:0000256" key="4">
    <source>
        <dbReference type="ARBA" id="ARBA00022840"/>
    </source>
</evidence>
<organism evidence="8 10">
    <name type="scientific">Exidia glandulosa HHB12029</name>
    <dbReference type="NCBI Taxonomy" id="1314781"/>
    <lineage>
        <taxon>Eukaryota</taxon>
        <taxon>Fungi</taxon>
        <taxon>Dikarya</taxon>
        <taxon>Basidiomycota</taxon>
        <taxon>Agaricomycotina</taxon>
        <taxon>Agaricomycetes</taxon>
        <taxon>Auriculariales</taxon>
        <taxon>Exidiaceae</taxon>
        <taxon>Exidia</taxon>
    </lineage>
</organism>
<keyword evidence="7" id="KW-1133">Transmembrane helix</keyword>
<evidence type="ECO:0000256" key="6">
    <source>
        <dbReference type="ARBA" id="ARBA00022967"/>
    </source>
</evidence>
<keyword evidence="4" id="KW-0067">ATP-binding</keyword>
<dbReference type="EMBL" id="KV426544">
    <property type="protein sequence ID" value="KZV79916.1"/>
    <property type="molecule type" value="Genomic_DNA"/>
</dbReference>
<name>A0A165B6B5_EXIGL</name>
<evidence type="ECO:0000256" key="1">
    <source>
        <dbReference type="ARBA" id="ARBA00004141"/>
    </source>
</evidence>
<dbReference type="GO" id="GO:0046872">
    <property type="term" value="F:metal ion binding"/>
    <property type="evidence" value="ECO:0007669"/>
    <property type="project" value="UniProtKB-KW"/>
</dbReference>
<feature type="transmembrane region" description="Helical" evidence="7">
    <location>
        <begin position="44"/>
        <end position="64"/>
    </location>
</feature>
<reference evidence="8 10" key="1">
    <citation type="journal article" date="2016" name="Mol. Biol. Evol.">
        <title>Comparative Genomics of Early-Diverging Mushroom-Forming Fungi Provides Insights into the Origins of Lignocellulose Decay Capabilities.</title>
        <authorList>
            <person name="Nagy L.G."/>
            <person name="Riley R."/>
            <person name="Tritt A."/>
            <person name="Adam C."/>
            <person name="Daum C."/>
            <person name="Floudas D."/>
            <person name="Sun H."/>
            <person name="Yadav J.S."/>
            <person name="Pangilinan J."/>
            <person name="Larsson K.H."/>
            <person name="Matsuura K."/>
            <person name="Barry K."/>
            <person name="Labutti K."/>
            <person name="Kuo R."/>
            <person name="Ohm R.A."/>
            <person name="Bhattacharya S.S."/>
            <person name="Shirouzu T."/>
            <person name="Yoshinaga Y."/>
            <person name="Martin F.M."/>
            <person name="Grigoriev I.V."/>
            <person name="Hibbett D.S."/>
        </authorList>
    </citation>
    <scope>NUCLEOTIDE SEQUENCE [LARGE SCALE GENOMIC DNA]</scope>
    <source>
        <strain evidence="8 10">HHB12029</strain>
    </source>
</reference>
<dbReference type="PANTHER" id="PTHR45630">
    <property type="entry name" value="CATION-TRANSPORTING ATPASE-RELATED"/>
    <property type="match status" value="1"/>
</dbReference>
<evidence type="ECO:0000313" key="9">
    <source>
        <dbReference type="EMBL" id="KZV80521.1"/>
    </source>
</evidence>